<dbReference type="InterPro" id="IPR041462">
    <property type="entry name" value="Bact_A2M_MG6"/>
</dbReference>
<dbReference type="Gene3D" id="1.50.10.20">
    <property type="match status" value="1"/>
</dbReference>
<evidence type="ECO:0008006" key="7">
    <source>
        <dbReference type="Google" id="ProtNLM"/>
    </source>
</evidence>
<reference evidence="6" key="1">
    <citation type="submission" date="2016-02" db="EMBL/GenBank/DDBJ databases">
        <authorList>
            <person name="Holder M.E."/>
            <person name="Ajami N.J."/>
            <person name="Petrosino J.F."/>
        </authorList>
    </citation>
    <scope>NUCLEOTIDE SEQUENCE [LARGE SCALE GENOMIC DNA]</scope>
    <source>
        <strain evidence="6">DSM 12838</strain>
    </source>
</reference>
<dbReference type="Pfam" id="PF21142">
    <property type="entry name" value="A2M_bMG2"/>
    <property type="match status" value="1"/>
</dbReference>
<evidence type="ECO:0000256" key="2">
    <source>
        <dbReference type="ARBA" id="ARBA00022729"/>
    </source>
</evidence>
<dbReference type="InterPro" id="IPR002890">
    <property type="entry name" value="MG2"/>
</dbReference>
<dbReference type="Proteomes" id="UP000063964">
    <property type="component" value="Chromosome"/>
</dbReference>
<dbReference type="KEGG" id="doa:AXF15_05530"/>
<feature type="domain" description="Alpha-2-macroglobulin bait region" evidence="3">
    <location>
        <begin position="916"/>
        <end position="1055"/>
    </location>
</feature>
<dbReference type="OrthoDB" id="9767116at2"/>
<evidence type="ECO:0000313" key="5">
    <source>
        <dbReference type="EMBL" id="AMD92625.1"/>
    </source>
</evidence>
<dbReference type="InterPro" id="IPR041203">
    <property type="entry name" value="Bact_A2M_MG5"/>
</dbReference>
<protein>
    <recommendedName>
        <fullName evidence="7">Alpha-2-macroglobulin</fullName>
    </recommendedName>
</protein>
<sequence length="1784" mass="194797">MSSTVKNWIIVLLCLVIAGQAWLLRDRFTNAFQEGPRIQNVTLDSPMRTTVTVEFNRPAPESALKQEHPAGIKPETEGQWVWANPYTLKFLSQTSLPLNMEYEIALNPDLFGEDMPESARTARIQTGEFAVREFSMNEMPSEAGPAMVELEGKISFNAPVDPQNLLDAMRLTEANGTVIDIFLQTSWRTSNFVFRSAPILKEKDARTLTLRLAPELTVAEKNLSLGREFLRGMTVVLDPVLKVVNLTPDSGPDQSQIAVEFSAPVQADKIREYMKITPDIQAAVSTHGRTATITGRLEPGKKYEVALSRGLTAADGASLNESYRTAVTIPDLPPGVDFSAKGMFLPRQGQGLIGLEYVNTDELVLTVSRVFPNNLSALFQDHGYAIFSGGEDESSVPYHLGSEIYRESFSLQSTPNKKEKRTISMSELVRDNRPGLYKLNLTLPSEYQGATRWVLRTNIGLMAKAWDGGYMIWANSIDSLRPMRDLEVALISSKNQILASARTDEMGLARFSRPAENDEMGYPAMIVAWAREDFSFLMLDHFGIDTTGLDVSGTSVNAAGLQAYVYGKRDIYRPGETLDAAILIRNAQLQEPPSAPLTLEQSDPEGRTLRTLKLTPNQGMATVSLDIPDWSLTGRYSLNVMSGGESIGTYAYQVEEFIPDRISVEIAKTPRQAGPGQKFDFNVVSHYLFGPPAANLAVSTKIRLIHASFTPKGFEAYTFGDPGRTFEPMPLLATDSRLDAEGQGNFTAAIPENLTPPLALQAEITSRVQEQGGRGVTARTYVPVHAYSLYPGIKQPESMEFEPRKKAVFEFVTVNADGVQTQNPELTVTLFQDRWQTVMRKSDTGVVYESVRNPVEVSTQSLPAGLGKGSFEVVPQNYGSYRVRLTDPKTGALAEQEFYCGGWGYSPWAVKNPARLELIPDKEGYRGGETASIQLRAPFAGKVLVCVEGQGVRHHQVVELTGNTGQVSIPVSEAWQPNVYVTAILVRKGTDIRPGTPGRAFGAIPLFVDSLSNKMAVRVDAPAEVRPRTDLAINLTARPHSRVTVSVVDEGILQLAGGKNPDPFGFFYAKRALEVNSLDSFAMLFPYLSAAKPLAGGGDALAAASSFMRTEGIRRVKPVTFWSGVLTADASGNITHNVRLPDFQGALRIVAVANQGKAFGVGTAMTRVRTPLVLTPTLPRFLALGDTVEVPLTVRNDTPSAGQFQLKATVSGPAALGDVPAQLTLETGQQKTVYLPLTCGKAEGKVEVTLTATGNGETATVSEELDQRAPLPVTRIMETGVLKGESGLVSAAAPDTLLPETVRRTVRLSVLPLMRFSGHLDNLLGYPYGCSEQTVSKAFPLLYFGSLAKQLAPGRFSTTGPAGLVHVAIRRLQTMQTSSGGYGYWPGAETDPWVSAYVCHFLLEAMQAGHTVPERMINRGLGYLTNLTNPPADAAGWEVERAAYALYVLALSKNPNLGSQDYLRETFGKNMKGVSRTLLAGAYFASGNPDAGFELLQINPTFDDGRPANGANLGSGLRDRALTALILQAQSPDDPRLAGLIERISEELDKGRWYSTQETSLAFMALGKFLSAWNDDRPFAGTLAWPGQTRPFEETRTFTAEGILTSGEISLTKTPADRQVFFTALTAGAPKTETHRPLAQGLEVEQTLLREDGQPLDMNNVRQGELIVMRTRVRSTSGNLDNVVVQSLLPAGLEVENPRLATTERLDWMEDVPQLEGHQDLRDDRILVFASLRGNKWATRYSVLRAVTPGAFTMPPIQAEAMYYPDIRAAGSIGTLRVVRDEQQ</sequence>
<comment type="similarity">
    <text evidence="1">Belongs to the protease inhibitor I39 (alpha-2-macroglobulin) family. Bacterial alpha-2-macroglobulin subfamily.</text>
</comment>
<dbReference type="STRING" id="888061.AXF15_05530"/>
<dbReference type="GO" id="GO:0004866">
    <property type="term" value="F:endopeptidase inhibitor activity"/>
    <property type="evidence" value="ECO:0007669"/>
    <property type="project" value="InterPro"/>
</dbReference>
<accession>A0A0X8JPM9</accession>
<dbReference type="InterPro" id="IPR001599">
    <property type="entry name" value="Macroglobln_a2"/>
</dbReference>
<dbReference type="Pfam" id="PF00207">
    <property type="entry name" value="A2M"/>
    <property type="match status" value="1"/>
</dbReference>
<dbReference type="SMART" id="SM01360">
    <property type="entry name" value="A2M"/>
    <property type="match status" value="1"/>
</dbReference>
<evidence type="ECO:0000259" key="3">
    <source>
        <dbReference type="SMART" id="SM01359"/>
    </source>
</evidence>
<dbReference type="SMART" id="SM01359">
    <property type="entry name" value="A2M_N_2"/>
    <property type="match status" value="1"/>
</dbReference>
<dbReference type="InterPro" id="IPR047565">
    <property type="entry name" value="Alpha-macroglob_thiol-ester_cl"/>
</dbReference>
<name>A0A0X8JPM9_9BACT</name>
<keyword evidence="2" id="KW-0732">Signal</keyword>
<feature type="domain" description="Alpha-2-macroglobulin" evidence="4">
    <location>
        <begin position="1120"/>
        <end position="1208"/>
    </location>
</feature>
<dbReference type="GO" id="GO:0005615">
    <property type="term" value="C:extracellular space"/>
    <property type="evidence" value="ECO:0007669"/>
    <property type="project" value="InterPro"/>
</dbReference>
<evidence type="ECO:0000256" key="1">
    <source>
        <dbReference type="ARBA" id="ARBA00010556"/>
    </source>
</evidence>
<dbReference type="Pfam" id="PF11974">
    <property type="entry name" value="bMG3"/>
    <property type="match status" value="1"/>
</dbReference>
<proteinExistence type="inferred from homology"/>
<dbReference type="InterPro" id="IPR051802">
    <property type="entry name" value="YfhM-like"/>
</dbReference>
<evidence type="ECO:0000313" key="6">
    <source>
        <dbReference type="Proteomes" id="UP000063964"/>
    </source>
</evidence>
<dbReference type="Pfam" id="PF17972">
    <property type="entry name" value="bMG5"/>
    <property type="match status" value="1"/>
</dbReference>
<gene>
    <name evidence="5" type="ORF">AXF15_05530</name>
</gene>
<dbReference type="Pfam" id="PF17973">
    <property type="entry name" value="bMG10"/>
    <property type="match status" value="1"/>
</dbReference>
<dbReference type="EMBL" id="CP014230">
    <property type="protein sequence ID" value="AMD92625.1"/>
    <property type="molecule type" value="Genomic_DNA"/>
</dbReference>
<organism evidence="5 6">
    <name type="scientific">Desulfomicrobium orale DSM 12838</name>
    <dbReference type="NCBI Taxonomy" id="888061"/>
    <lineage>
        <taxon>Bacteria</taxon>
        <taxon>Pseudomonadati</taxon>
        <taxon>Thermodesulfobacteriota</taxon>
        <taxon>Desulfovibrionia</taxon>
        <taxon>Desulfovibrionales</taxon>
        <taxon>Desulfomicrobiaceae</taxon>
        <taxon>Desulfomicrobium</taxon>
    </lineage>
</organism>
<dbReference type="InterPro" id="IPR011625">
    <property type="entry name" value="A2M_N_BRD"/>
</dbReference>
<dbReference type="InterPro" id="IPR008930">
    <property type="entry name" value="Terpenoid_cyclase/PrenylTrfase"/>
</dbReference>
<keyword evidence="6" id="KW-1185">Reference proteome</keyword>
<dbReference type="InterPro" id="IPR049120">
    <property type="entry name" value="A2M_bMG2"/>
</dbReference>
<dbReference type="SMART" id="SM01419">
    <property type="entry name" value="Thiol-ester_cl"/>
    <property type="match status" value="1"/>
</dbReference>
<dbReference type="PANTHER" id="PTHR40094">
    <property type="entry name" value="ALPHA-2-MACROGLOBULIN HOMOLOG"/>
    <property type="match status" value="1"/>
</dbReference>
<dbReference type="Pfam" id="PF17962">
    <property type="entry name" value="bMG6"/>
    <property type="match status" value="1"/>
</dbReference>
<dbReference type="InterPro" id="IPR041246">
    <property type="entry name" value="Bact_MG10"/>
</dbReference>
<dbReference type="InterPro" id="IPR021868">
    <property type="entry name" value="Alpha_2_Macroglob_MG3"/>
</dbReference>
<dbReference type="RefSeq" id="WP_066604449.1">
    <property type="nucleotide sequence ID" value="NZ_CP014230.1"/>
</dbReference>
<dbReference type="InterPro" id="IPR011626">
    <property type="entry name" value="Alpha-macroglobulin_TED"/>
</dbReference>
<dbReference type="SUPFAM" id="SSF48239">
    <property type="entry name" value="Terpenoid cyclases/Protein prenyltransferases"/>
    <property type="match status" value="1"/>
</dbReference>
<dbReference type="Gene3D" id="2.60.40.1930">
    <property type="match status" value="1"/>
</dbReference>
<evidence type="ECO:0000259" key="4">
    <source>
        <dbReference type="SMART" id="SM01360"/>
    </source>
</evidence>
<dbReference type="Pfam" id="PF07703">
    <property type="entry name" value="A2M_BRD"/>
    <property type="match status" value="1"/>
</dbReference>
<dbReference type="CDD" id="cd02891">
    <property type="entry name" value="A2M_like"/>
    <property type="match status" value="1"/>
</dbReference>
<dbReference type="Pfam" id="PF07678">
    <property type="entry name" value="TED_complement"/>
    <property type="match status" value="1"/>
</dbReference>
<dbReference type="PANTHER" id="PTHR40094:SF1">
    <property type="entry name" value="UBIQUITIN DOMAIN-CONTAINING PROTEIN"/>
    <property type="match status" value="1"/>
</dbReference>
<dbReference type="Pfam" id="PF01835">
    <property type="entry name" value="MG2"/>
    <property type="match status" value="1"/>
</dbReference>
<dbReference type="Gene3D" id="2.60.40.3710">
    <property type="match status" value="1"/>
</dbReference>